<keyword evidence="1" id="KW-1133">Transmembrane helix</keyword>
<protein>
    <recommendedName>
        <fullName evidence="4">Tape measure protein</fullName>
    </recommendedName>
</protein>
<reference evidence="2 3" key="2">
    <citation type="journal article" date="2021" name="Syst. Appl. Microbiol.">
        <title>Phylogenetic classification of ten novel species belonging to the genus Bifidobacterium comprising B. phasiani sp. nov., B. pongonis sp. nov., B. saguinibicoloris sp. nov., B. colobi sp. nov., B. simiiventris sp. nov., B. santillanense sp. nov., B. miconis sp. nov., B. amazonense sp. nov., B. pluvialisilvae sp. nov., and B. miconisargentati sp. nov.</title>
        <authorList>
            <person name="Lugli G.A."/>
            <person name="Calvete-Torre I."/>
            <person name="Alessandri G."/>
            <person name="Milani C."/>
            <person name="Turroni F."/>
            <person name="Laiolo P."/>
            <person name="Ossiprandi M.C."/>
            <person name="Margolles A."/>
            <person name="Ruiz L."/>
            <person name="Ventura M."/>
        </authorList>
    </citation>
    <scope>NUCLEOTIDE SEQUENCE [LARGE SCALE GENOMIC DNA]</scope>
    <source>
        <strain evidence="2 3">MA1</strain>
    </source>
</reference>
<evidence type="ECO:0000313" key="2">
    <source>
        <dbReference type="EMBL" id="MCH9275005.1"/>
    </source>
</evidence>
<dbReference type="RefSeq" id="WP_241512838.1">
    <property type="nucleotide sequence ID" value="NZ_JAFEJT020000004.1"/>
</dbReference>
<dbReference type="SUPFAM" id="SSF48371">
    <property type="entry name" value="ARM repeat"/>
    <property type="match status" value="1"/>
</dbReference>
<dbReference type="PANTHER" id="PTHR37813">
    <property type="entry name" value="FELS-2 PROPHAGE PROTEIN"/>
    <property type="match status" value="1"/>
</dbReference>
<feature type="transmembrane region" description="Helical" evidence="1">
    <location>
        <begin position="524"/>
        <end position="543"/>
    </location>
</feature>
<proteinExistence type="predicted"/>
<feature type="transmembrane region" description="Helical" evidence="1">
    <location>
        <begin position="610"/>
        <end position="630"/>
    </location>
</feature>
<dbReference type="InterPro" id="IPR016024">
    <property type="entry name" value="ARM-type_fold"/>
</dbReference>
<organism evidence="2 3">
    <name type="scientific">Bifidobacterium amazonense</name>
    <dbReference type="NCBI Taxonomy" id="2809027"/>
    <lineage>
        <taxon>Bacteria</taxon>
        <taxon>Bacillati</taxon>
        <taxon>Actinomycetota</taxon>
        <taxon>Actinomycetes</taxon>
        <taxon>Bifidobacteriales</taxon>
        <taxon>Bifidobacteriaceae</taxon>
        <taxon>Bifidobacterium</taxon>
    </lineage>
</organism>
<comment type="caution">
    <text evidence="2">The sequence shown here is derived from an EMBL/GenBank/DDBJ whole genome shotgun (WGS) entry which is preliminary data.</text>
</comment>
<dbReference type="Proteomes" id="UP000710815">
    <property type="component" value="Unassembled WGS sequence"/>
</dbReference>
<dbReference type="EMBL" id="JAFEJT020000004">
    <property type="protein sequence ID" value="MCH9275005.1"/>
    <property type="molecule type" value="Genomic_DNA"/>
</dbReference>
<name>A0ABS9VSD9_9BIFI</name>
<reference evidence="2 3" key="1">
    <citation type="journal article" date="2021" name="Environ. Microbiol.">
        <title>Genetic insights into the dark matter of the mammalian gut microbiota through targeted genome reconstruction.</title>
        <authorList>
            <person name="Lugli G.A."/>
            <person name="Alessandri G."/>
            <person name="Milani C."/>
            <person name="Viappiani A."/>
            <person name="Fontana F."/>
            <person name="Tarracchini C."/>
            <person name="Mancabelli L."/>
            <person name="Argentini C."/>
            <person name="Ruiz L."/>
            <person name="Margolles A."/>
            <person name="van Sinderen D."/>
            <person name="Turroni F."/>
            <person name="Ventura M."/>
        </authorList>
    </citation>
    <scope>NUCLEOTIDE SEQUENCE [LARGE SCALE GENOMIC DNA]</scope>
    <source>
        <strain evidence="2 3">MA1</strain>
    </source>
</reference>
<accession>A0ABS9VSD9</accession>
<feature type="transmembrane region" description="Helical" evidence="1">
    <location>
        <begin position="455"/>
        <end position="476"/>
    </location>
</feature>
<feature type="transmembrane region" description="Helical" evidence="1">
    <location>
        <begin position="581"/>
        <end position="604"/>
    </location>
</feature>
<feature type="transmembrane region" description="Helical" evidence="1">
    <location>
        <begin position="420"/>
        <end position="443"/>
    </location>
</feature>
<keyword evidence="3" id="KW-1185">Reference proteome</keyword>
<feature type="transmembrane region" description="Helical" evidence="1">
    <location>
        <begin position="642"/>
        <end position="665"/>
    </location>
</feature>
<keyword evidence="1" id="KW-0472">Membrane</keyword>
<gene>
    <name evidence="2" type="ORF">JS533_001710</name>
</gene>
<dbReference type="PANTHER" id="PTHR37813:SF1">
    <property type="entry name" value="FELS-2 PROPHAGE PROTEIN"/>
    <property type="match status" value="1"/>
</dbReference>
<evidence type="ECO:0000256" key="1">
    <source>
        <dbReference type="SAM" id="Phobius"/>
    </source>
</evidence>
<feature type="transmembrane region" description="Helical" evidence="1">
    <location>
        <begin position="671"/>
        <end position="697"/>
    </location>
</feature>
<evidence type="ECO:0008006" key="4">
    <source>
        <dbReference type="Google" id="ProtNLM"/>
    </source>
</evidence>
<evidence type="ECO:0000313" key="3">
    <source>
        <dbReference type="Proteomes" id="UP000710815"/>
    </source>
</evidence>
<feature type="transmembrane region" description="Helical" evidence="1">
    <location>
        <begin position="704"/>
        <end position="727"/>
    </location>
</feature>
<sequence length="953" mass="96603">MAISLAQAFVEIVPSMKGVGKAISSAFGDAASTAGSKAGKDMGSSLDTSLSSTLKTVGGKAGSLLKGVGIAAIGAASAAGAGLTAIGKQALEAYATYEQAVGGVDTLFKDASGTVQKYAAEAYKTAGVSANDYMNQVTSFAASLVSSLGGDTAAAAEAANTALVDMSDNANKMGTDLGSLQWAYQGFAKQNYTMLDNLKLGYGGTKAEMQRLIDDANKLGEAQGKSNDLSIDSFADVVEAIHRVQENLDITGTTSREAATTIEGATGMMKAAWTNWLTEIGKSDADMKTLTSQLVQSVITVGKNVAPRIAQIAAGLISGLSAAMGEIGQYLPQPVQAGIAKVQGVFATFTSFLSGWSDKAKALVDIFKTGDFTSGFREAFNVEEDSPAVAMILRIRDTALQVRDAMPAIFSNVSSVIGGAFQSAVGVVSGVFTTIMGIVGQVGKAFSTAFSGNGGTLAGLLSIVTTIMGLVSPLGIVKLLFTQFGGQLTQIASAAIPPLVGMLTSLATLLGGSIAAILPGIQSLLSAMLPVIGLLVTTVGGLVTSMLPMIATVVQAMLPVIMQLVPIITQIVQLAAQLMTAIAPIIAQLASALMPVITNIMSALMNLVTAIMPAVSGIVAIVANIVSVVVSGIQMMLPVIQTVVSVVASVVAAVVSAVGLIIVTVTNIVSVVAGVVSNVVSSVAVVTAIVAGLAAAVASVFQGILTVVGSIVSAIVSAVSAAFQLVVNTISTAINTAGAIISGFHALISKVFQAIGSVISATMNTIAGVIRSGVNIMQSAFTGMVNAASSMAGKLMSLIGSIPGKIRNLFSSAGSWLMDAGRNIISGLWNGISGAIGGLYSNITNALSGLVDKAKNALGIHSPSRVFRDEVGLMIGQGMGEGITDSMGYVRKRMDRLNSVLNPAGGFGYDLSGYTPATAGKAGASVHITNYYPQADPWPLSTNSALDEMANGL</sequence>
<keyword evidence="1" id="KW-0812">Transmembrane</keyword>
<feature type="transmembrane region" description="Helical" evidence="1">
    <location>
        <begin position="496"/>
        <end position="517"/>
    </location>
</feature>